<dbReference type="EC" id="3.4.21.116" evidence="3"/>
<keyword evidence="1" id="KW-1133">Transmembrane helix</keyword>
<evidence type="ECO:0000259" key="2">
    <source>
        <dbReference type="PROSITE" id="PS51494"/>
    </source>
</evidence>
<organism evidence="3 4">
    <name type="scientific">Lachnospira hominis</name>
    <name type="common">ex Liu et al. 2021</name>
    <dbReference type="NCBI Taxonomy" id="2763051"/>
    <lineage>
        <taxon>Bacteria</taxon>
        <taxon>Bacillati</taxon>
        <taxon>Bacillota</taxon>
        <taxon>Clostridia</taxon>
        <taxon>Lachnospirales</taxon>
        <taxon>Lachnospiraceae</taxon>
        <taxon>Lachnospira</taxon>
    </lineage>
</organism>
<dbReference type="InterPro" id="IPR036034">
    <property type="entry name" value="PDZ_sf"/>
</dbReference>
<dbReference type="SUPFAM" id="SSF50156">
    <property type="entry name" value="PDZ domain-like"/>
    <property type="match status" value="1"/>
</dbReference>
<evidence type="ECO:0000256" key="1">
    <source>
        <dbReference type="SAM" id="Phobius"/>
    </source>
</evidence>
<gene>
    <name evidence="3" type="primary">spoIVB</name>
    <name evidence="3" type="ORF">H8S01_08200</name>
</gene>
<dbReference type="EMBL" id="JACOPD010000005">
    <property type="protein sequence ID" value="MBC5680939.1"/>
    <property type="molecule type" value="Genomic_DNA"/>
</dbReference>
<dbReference type="Pfam" id="PF05580">
    <property type="entry name" value="Peptidase_S55"/>
    <property type="match status" value="1"/>
</dbReference>
<feature type="transmembrane region" description="Helical" evidence="1">
    <location>
        <begin position="16"/>
        <end position="38"/>
    </location>
</feature>
<feature type="domain" description="Peptidase S55" evidence="2">
    <location>
        <begin position="197"/>
        <end position="418"/>
    </location>
</feature>
<keyword evidence="3" id="KW-0378">Hydrolase</keyword>
<dbReference type="PROSITE" id="PS51257">
    <property type="entry name" value="PROKAR_LIPOPROTEIN"/>
    <property type="match status" value="1"/>
</dbReference>
<evidence type="ECO:0000313" key="4">
    <source>
        <dbReference type="Proteomes" id="UP000628463"/>
    </source>
</evidence>
<proteinExistence type="predicted"/>
<keyword evidence="1" id="KW-0812">Transmembrane</keyword>
<sequence length="418" mass="45056">MKGMCSLKKKIHAKTILSVLAGIIAGIAIFAGGCIYVYNVCSDIPQQIYVVCNQDTTIDLNVPVVATADAGVDTSADLSKPFTVKADTTGDYELALKLFGIIPLPSVNVCVVDEKYLYPGGFQVGLYLKTEGIYVAGTGEFKDSTGNMVCPGMEAVQAGDYITAVDGSYINYKYELNKYIQTKKEEPVVLTVKRDSGIFDISVTPVRTDEGDYKVGIWVKDDAQGIGTLTYIDSDNNFAALGHGISANQSQQTLSINSGSLYNTRIVSIVKGQKGTPGEFIGTIDYKGVNRIGNIEKNSVCGVFGSMTKDMVNEYGITPVKVGFSQEVHKGKAYIRMYADGGFKDYEIKITGLSYSSDKNITLKVVSDELIDKTNGVVQGMSGCPIIQDDKIVGAVTHVFIDDPSCGYGIFIENMLPD</sequence>
<dbReference type="NCBIfam" id="TIGR02860">
    <property type="entry name" value="spore_IV_B"/>
    <property type="match status" value="1"/>
</dbReference>
<accession>A0ABR7G0J1</accession>
<dbReference type="Gene3D" id="2.30.42.10">
    <property type="match status" value="1"/>
</dbReference>
<keyword evidence="1" id="KW-0472">Membrane</keyword>
<dbReference type="RefSeq" id="WP_021866786.1">
    <property type="nucleotide sequence ID" value="NZ_JACOPD010000005.1"/>
</dbReference>
<comment type="caution">
    <text evidence="3">The sequence shown here is derived from an EMBL/GenBank/DDBJ whole genome shotgun (WGS) entry which is preliminary data.</text>
</comment>
<dbReference type="Proteomes" id="UP000628463">
    <property type="component" value="Unassembled WGS sequence"/>
</dbReference>
<dbReference type="PROSITE" id="PS51494">
    <property type="entry name" value="SPOIVB"/>
    <property type="match status" value="1"/>
</dbReference>
<dbReference type="GO" id="GO:0016787">
    <property type="term" value="F:hydrolase activity"/>
    <property type="evidence" value="ECO:0007669"/>
    <property type="project" value="UniProtKB-KW"/>
</dbReference>
<name>A0ABR7G0J1_9FIRM</name>
<dbReference type="InterPro" id="IPR008763">
    <property type="entry name" value="Peptidase_S55"/>
</dbReference>
<evidence type="ECO:0000313" key="3">
    <source>
        <dbReference type="EMBL" id="MBC5680939.1"/>
    </source>
</evidence>
<keyword evidence="4" id="KW-1185">Reference proteome</keyword>
<dbReference type="InterPro" id="IPR014219">
    <property type="entry name" value="SpoIVB"/>
</dbReference>
<protein>
    <submittedName>
        <fullName evidence="3">SpoIVB peptidase</fullName>
        <ecNumber evidence="3">3.4.21.116</ecNumber>
    </submittedName>
</protein>
<reference evidence="3 4" key="1">
    <citation type="submission" date="2020-08" db="EMBL/GenBank/DDBJ databases">
        <title>Genome public.</title>
        <authorList>
            <person name="Liu C."/>
            <person name="Sun Q."/>
        </authorList>
    </citation>
    <scope>NUCLEOTIDE SEQUENCE [LARGE SCALE GENOMIC DNA]</scope>
    <source>
        <strain evidence="3 4">NSJ-43</strain>
    </source>
</reference>